<evidence type="ECO:0000256" key="1">
    <source>
        <dbReference type="ARBA" id="ARBA00001784"/>
    </source>
</evidence>
<dbReference type="AlphaFoldDB" id="A0A523S4R3"/>
<evidence type="ECO:0000256" key="3">
    <source>
        <dbReference type="ARBA" id="ARBA00007106"/>
    </source>
</evidence>
<dbReference type="Gene3D" id="3.30.1330.80">
    <property type="entry name" value="Hypothetical protein, similar to alpha- acetolactate decarboxylase, domain 2"/>
    <property type="match status" value="2"/>
</dbReference>
<name>A0A523S4R3_UNCAE</name>
<dbReference type="UniPathway" id="UPA00626">
    <property type="reaction ID" value="UER00678"/>
</dbReference>
<reference evidence="10 11" key="1">
    <citation type="submission" date="2019-03" db="EMBL/GenBank/DDBJ databases">
        <title>Metabolic potential of uncultured bacteria and archaea associated with petroleum seepage in deep-sea sediments.</title>
        <authorList>
            <person name="Dong X."/>
            <person name="Hubert C."/>
        </authorList>
    </citation>
    <scope>NUCLEOTIDE SEQUENCE [LARGE SCALE GENOMIC DNA]</scope>
    <source>
        <strain evidence="10">E44_bin7</strain>
    </source>
</reference>
<dbReference type="InterPro" id="IPR005128">
    <property type="entry name" value="Acetolactate_a_deCO2ase"/>
</dbReference>
<dbReference type="EMBL" id="SOKJ01000031">
    <property type="protein sequence ID" value="TET13055.1"/>
    <property type="molecule type" value="Genomic_DNA"/>
</dbReference>
<evidence type="ECO:0000313" key="10">
    <source>
        <dbReference type="EMBL" id="TET13055.1"/>
    </source>
</evidence>
<dbReference type="Proteomes" id="UP000316360">
    <property type="component" value="Unassembled WGS sequence"/>
</dbReference>
<evidence type="ECO:0000313" key="11">
    <source>
        <dbReference type="Proteomes" id="UP000316360"/>
    </source>
</evidence>
<comment type="similarity">
    <text evidence="3 9">Belongs to the alpha-acetolactate decarboxylase family.</text>
</comment>
<keyword evidence="7 9" id="KW-0005">Acetoin biosynthesis</keyword>
<dbReference type="GO" id="GO:0045151">
    <property type="term" value="P:acetoin biosynthetic process"/>
    <property type="evidence" value="ECO:0007669"/>
    <property type="project" value="UniProtKB-UniRule"/>
</dbReference>
<dbReference type="PIRSF" id="PIRSF001332">
    <property type="entry name" value="Acetolac_decarb"/>
    <property type="match status" value="1"/>
</dbReference>
<keyword evidence="6 9" id="KW-0210">Decarboxylase</keyword>
<dbReference type="EC" id="4.1.1.5" evidence="4 9"/>
<accession>A0A523S4R3</accession>
<dbReference type="PANTHER" id="PTHR35524:SF1">
    <property type="entry name" value="ALPHA-ACETOLACTATE DECARBOXYLASE"/>
    <property type="match status" value="1"/>
</dbReference>
<proteinExistence type="inferred from homology"/>
<evidence type="ECO:0000256" key="2">
    <source>
        <dbReference type="ARBA" id="ARBA00005170"/>
    </source>
</evidence>
<dbReference type="NCBIfam" id="TIGR01252">
    <property type="entry name" value="acetolac_decarb"/>
    <property type="match status" value="1"/>
</dbReference>
<comment type="catalytic activity">
    <reaction evidence="1 9">
        <text>(2S)-2-acetolactate + H(+) = (R)-acetoin + CO2</text>
        <dbReference type="Rhea" id="RHEA:21580"/>
        <dbReference type="ChEBI" id="CHEBI:15378"/>
        <dbReference type="ChEBI" id="CHEBI:15686"/>
        <dbReference type="ChEBI" id="CHEBI:16526"/>
        <dbReference type="ChEBI" id="CHEBI:58476"/>
        <dbReference type="EC" id="4.1.1.5"/>
    </reaction>
</comment>
<evidence type="ECO:0000256" key="6">
    <source>
        <dbReference type="ARBA" id="ARBA00022793"/>
    </source>
</evidence>
<evidence type="ECO:0000256" key="5">
    <source>
        <dbReference type="ARBA" id="ARBA00020164"/>
    </source>
</evidence>
<protein>
    <recommendedName>
        <fullName evidence="5 9">Alpha-acetolactate decarboxylase</fullName>
        <ecNumber evidence="4 9">4.1.1.5</ecNumber>
    </recommendedName>
</protein>
<dbReference type="SUPFAM" id="SSF117856">
    <property type="entry name" value="AF0104/ALDC/Ptd012-like"/>
    <property type="match status" value="1"/>
</dbReference>
<evidence type="ECO:0000256" key="4">
    <source>
        <dbReference type="ARBA" id="ARBA00013204"/>
    </source>
</evidence>
<evidence type="ECO:0000256" key="8">
    <source>
        <dbReference type="ARBA" id="ARBA00023239"/>
    </source>
</evidence>
<evidence type="ECO:0000256" key="9">
    <source>
        <dbReference type="PIRNR" id="PIRNR001332"/>
    </source>
</evidence>
<dbReference type="Pfam" id="PF03306">
    <property type="entry name" value="AAL_decarboxy"/>
    <property type="match status" value="1"/>
</dbReference>
<organism evidence="10 11">
    <name type="scientific">Aerophobetes bacterium</name>
    <dbReference type="NCBI Taxonomy" id="2030807"/>
    <lineage>
        <taxon>Bacteria</taxon>
        <taxon>Candidatus Aerophobota</taxon>
    </lineage>
</organism>
<comment type="caution">
    <text evidence="10">The sequence shown here is derived from an EMBL/GenBank/DDBJ whole genome shotgun (WGS) entry which is preliminary data.</text>
</comment>
<dbReference type="PANTHER" id="PTHR35524">
    <property type="entry name" value="ALPHA-ACETOLACTATE DECARBOXYLASE"/>
    <property type="match status" value="1"/>
</dbReference>
<comment type="pathway">
    <text evidence="2 9">Polyol metabolism; (R,R)-butane-2,3-diol biosynthesis; (R,R)-butane-2,3-diol from pyruvate: step 2/3.</text>
</comment>
<keyword evidence="8 9" id="KW-0456">Lyase</keyword>
<gene>
    <name evidence="10" type="primary">budA</name>
    <name evidence="10" type="ORF">E3J84_00550</name>
</gene>
<evidence type="ECO:0000256" key="7">
    <source>
        <dbReference type="ARBA" id="ARBA00023061"/>
    </source>
</evidence>
<dbReference type="CDD" id="cd17299">
    <property type="entry name" value="acetolactate_decarboxylase"/>
    <property type="match status" value="1"/>
</dbReference>
<dbReference type="GO" id="GO:0047605">
    <property type="term" value="F:acetolactate decarboxylase activity"/>
    <property type="evidence" value="ECO:0007669"/>
    <property type="project" value="UniProtKB-UniRule"/>
</dbReference>
<sequence>MKIIRYLLLIVLLTVGICIYPFEYSYSQKSRDILFQTSTINALLEGVYDGQITYKELKEHGDFGIGTFNNLDGEMIGLGGKFYQVKTDGIAYPVDESMKTPFAAVTFFEPDKSVLLDEALNYEKLEQYLDSLLPTQNIFYAIKIKGEFSYIKARSVPRQEKPYPPLTQVVKKQSIFEFHHVEGTIVGIRSPSYVKGINVPGYHFHFITSDKRAGGHVLEFLTKKVKIEIDYTSEFYLVLPESDSFYELDLTRERQEEVEKVEK</sequence>